<proteinExistence type="inferred from homology"/>
<keyword evidence="2" id="KW-0805">Transcription regulation</keyword>
<evidence type="ECO:0000259" key="5">
    <source>
        <dbReference type="PROSITE" id="PS50931"/>
    </source>
</evidence>
<dbReference type="Pfam" id="PF00126">
    <property type="entry name" value="HTH_1"/>
    <property type="match status" value="1"/>
</dbReference>
<evidence type="ECO:0000256" key="4">
    <source>
        <dbReference type="ARBA" id="ARBA00023163"/>
    </source>
</evidence>
<comment type="similarity">
    <text evidence="1">Belongs to the LysR transcriptional regulatory family.</text>
</comment>
<dbReference type="AlphaFoldDB" id="A0A5P2HAV0"/>
<dbReference type="Gene3D" id="1.10.10.10">
    <property type="entry name" value="Winged helix-like DNA-binding domain superfamily/Winged helix DNA-binding domain"/>
    <property type="match status" value="1"/>
</dbReference>
<dbReference type="SUPFAM" id="SSF53850">
    <property type="entry name" value="Periplasmic binding protein-like II"/>
    <property type="match status" value="1"/>
</dbReference>
<dbReference type="OrthoDB" id="8954631at2"/>
<dbReference type="InterPro" id="IPR036390">
    <property type="entry name" value="WH_DNA-bd_sf"/>
</dbReference>
<reference evidence="6 7" key="1">
    <citation type="submission" date="2019-09" db="EMBL/GenBank/DDBJ databases">
        <title>FDA dAtabase for Regulatory Grade micrObial Sequences (FDA-ARGOS): Supporting development and validation of Infectious Disease Dx tests.</title>
        <authorList>
            <person name="Sciortino C."/>
            <person name="Tallon L."/>
            <person name="Sadzewicz L."/>
            <person name="Vavikolanu K."/>
            <person name="Mehta A."/>
            <person name="Aluvathingal J."/>
            <person name="Nadendla S."/>
            <person name="Nandy P."/>
            <person name="Geyer C."/>
            <person name="Yan Y."/>
            <person name="Sichtig H."/>
        </authorList>
    </citation>
    <scope>NUCLEOTIDE SEQUENCE [LARGE SCALE GENOMIC DNA]</scope>
    <source>
        <strain evidence="6 7">FDAARGOS_664</strain>
    </source>
</reference>
<name>A0A5P2HAV0_9BURK</name>
<dbReference type="GO" id="GO:0003700">
    <property type="term" value="F:DNA-binding transcription factor activity"/>
    <property type="evidence" value="ECO:0007669"/>
    <property type="project" value="InterPro"/>
</dbReference>
<dbReference type="PANTHER" id="PTHR30537">
    <property type="entry name" value="HTH-TYPE TRANSCRIPTIONAL REGULATOR"/>
    <property type="match status" value="1"/>
</dbReference>
<dbReference type="FunFam" id="1.10.10.10:FF:000001">
    <property type="entry name" value="LysR family transcriptional regulator"/>
    <property type="match status" value="1"/>
</dbReference>
<dbReference type="Proteomes" id="UP000322822">
    <property type="component" value="Chromosome 2"/>
</dbReference>
<evidence type="ECO:0000256" key="2">
    <source>
        <dbReference type="ARBA" id="ARBA00023015"/>
    </source>
</evidence>
<dbReference type="PANTHER" id="PTHR30537:SF5">
    <property type="entry name" value="HTH-TYPE TRANSCRIPTIONAL ACTIVATOR TTDR-RELATED"/>
    <property type="match status" value="1"/>
</dbReference>
<sequence length="326" mass="36028">MSLYDARIVFNVPDLTDLKLFVEVMRLGSFARTASELGMSPSYVSKRISLLERDLGVRLLHRTSRRVSPTAQGERVFEAARGILGNVQELQDALAEEESEPQGRLRVSSSFRLGRKYVAPAISELAKRFPKLEVSFDVLDRPVDLLSEGYDVDIRIGGVPEPHLVAHRITQCNRILCAAPEYIARHGAPGQLAELSQHACLVFRERDQPFGTWRLVGPKGLEAVKVTGALSSNNNDIIRRWALDGHGIIRLAEWDCAASLQAGQLVHVLPAYRWPIDIWAVTTGKLSESAKINVCVNFLRDQLTDGPNSLWPPGFGPQASGFAAPM</sequence>
<evidence type="ECO:0000313" key="7">
    <source>
        <dbReference type="Proteomes" id="UP000322822"/>
    </source>
</evidence>
<evidence type="ECO:0000256" key="1">
    <source>
        <dbReference type="ARBA" id="ARBA00009437"/>
    </source>
</evidence>
<dbReference type="PROSITE" id="PS50931">
    <property type="entry name" value="HTH_LYSR"/>
    <property type="match status" value="1"/>
</dbReference>
<keyword evidence="3" id="KW-0238">DNA-binding</keyword>
<dbReference type="Gene3D" id="3.40.190.290">
    <property type="match status" value="1"/>
</dbReference>
<dbReference type="FunFam" id="3.40.190.290:FF:000001">
    <property type="entry name" value="Transcriptional regulator, LysR family"/>
    <property type="match status" value="1"/>
</dbReference>
<dbReference type="Pfam" id="PF03466">
    <property type="entry name" value="LysR_substrate"/>
    <property type="match status" value="1"/>
</dbReference>
<dbReference type="InterPro" id="IPR036388">
    <property type="entry name" value="WH-like_DNA-bd_sf"/>
</dbReference>
<dbReference type="CDD" id="cd08479">
    <property type="entry name" value="PBP2_CrgA_like_9"/>
    <property type="match status" value="1"/>
</dbReference>
<dbReference type="InterPro" id="IPR005119">
    <property type="entry name" value="LysR_subst-bd"/>
</dbReference>
<gene>
    <name evidence="6" type="ORF">FOB72_24595</name>
</gene>
<keyword evidence="4" id="KW-0804">Transcription</keyword>
<dbReference type="SUPFAM" id="SSF46785">
    <property type="entry name" value="Winged helix' DNA-binding domain"/>
    <property type="match status" value="1"/>
</dbReference>
<dbReference type="EMBL" id="CP044067">
    <property type="protein sequence ID" value="QET05212.1"/>
    <property type="molecule type" value="Genomic_DNA"/>
</dbReference>
<evidence type="ECO:0000313" key="6">
    <source>
        <dbReference type="EMBL" id="QET05212.1"/>
    </source>
</evidence>
<dbReference type="GO" id="GO:0043565">
    <property type="term" value="F:sequence-specific DNA binding"/>
    <property type="evidence" value="ECO:0007669"/>
    <property type="project" value="TreeGrafter"/>
</dbReference>
<dbReference type="InterPro" id="IPR058163">
    <property type="entry name" value="LysR-type_TF_proteobact-type"/>
</dbReference>
<dbReference type="InterPro" id="IPR000847">
    <property type="entry name" value="LysR_HTH_N"/>
</dbReference>
<feature type="domain" description="HTH lysR-type" evidence="5">
    <location>
        <begin position="13"/>
        <end position="70"/>
    </location>
</feature>
<organism evidence="6 7">
    <name type="scientific">Cupriavidus pauculus</name>
    <dbReference type="NCBI Taxonomy" id="82633"/>
    <lineage>
        <taxon>Bacteria</taxon>
        <taxon>Pseudomonadati</taxon>
        <taxon>Pseudomonadota</taxon>
        <taxon>Betaproteobacteria</taxon>
        <taxon>Burkholderiales</taxon>
        <taxon>Burkholderiaceae</taxon>
        <taxon>Cupriavidus</taxon>
    </lineage>
</organism>
<protein>
    <submittedName>
        <fullName evidence="6">LysR family transcriptional regulator</fullName>
    </submittedName>
</protein>
<evidence type="ECO:0000256" key="3">
    <source>
        <dbReference type="ARBA" id="ARBA00023125"/>
    </source>
</evidence>
<dbReference type="GO" id="GO:0006351">
    <property type="term" value="P:DNA-templated transcription"/>
    <property type="evidence" value="ECO:0007669"/>
    <property type="project" value="TreeGrafter"/>
</dbReference>
<accession>A0A5P2HAV0</accession>